<keyword evidence="3 5" id="KW-0820">tRNA-binding</keyword>
<keyword evidence="7" id="KW-1185">Reference proteome</keyword>
<dbReference type="GO" id="GO:0019478">
    <property type="term" value="P:D-amino acid catabolic process"/>
    <property type="evidence" value="ECO:0007669"/>
    <property type="project" value="UniProtKB-UniRule"/>
</dbReference>
<dbReference type="FunFam" id="3.50.80.10:FF:000001">
    <property type="entry name" value="D-aminoacyl-tRNA deacylase"/>
    <property type="match status" value="1"/>
</dbReference>
<reference evidence="6 7" key="1">
    <citation type="submission" date="2017-11" db="EMBL/GenBank/DDBJ databases">
        <title>Draft Genome Sequence of Lactobacillus curieae NBRC 111893 isolated from Koso, a Japanese sugar-Vegetable Fermented Beverage.</title>
        <authorList>
            <person name="Chiou T.Y."/>
            <person name="Oshima K."/>
            <person name="Suda W."/>
            <person name="Hattori M."/>
            <person name="Takahashi T."/>
        </authorList>
    </citation>
    <scope>NUCLEOTIDE SEQUENCE [LARGE SCALE GENOMIC DNA]</scope>
    <source>
        <strain evidence="6 7">NBRC111893</strain>
    </source>
</reference>
<dbReference type="InterPro" id="IPR003732">
    <property type="entry name" value="Daa-tRNA_deacyls_DTD"/>
</dbReference>
<comment type="similarity">
    <text evidence="1 5">Belongs to the DTD family.</text>
</comment>
<proteinExistence type="inferred from homology"/>
<dbReference type="Proteomes" id="UP000286974">
    <property type="component" value="Unassembled WGS sequence"/>
</dbReference>
<dbReference type="GO" id="GO:0000049">
    <property type="term" value="F:tRNA binding"/>
    <property type="evidence" value="ECO:0007669"/>
    <property type="project" value="UniProtKB-UniRule"/>
</dbReference>
<comment type="catalytic activity">
    <reaction evidence="5">
        <text>a D-aminoacyl-tRNA + H2O = a tRNA + a D-alpha-amino acid + H(+)</text>
        <dbReference type="Rhea" id="RHEA:13953"/>
        <dbReference type="Rhea" id="RHEA-COMP:10123"/>
        <dbReference type="Rhea" id="RHEA-COMP:10124"/>
        <dbReference type="ChEBI" id="CHEBI:15377"/>
        <dbReference type="ChEBI" id="CHEBI:15378"/>
        <dbReference type="ChEBI" id="CHEBI:59871"/>
        <dbReference type="ChEBI" id="CHEBI:78442"/>
        <dbReference type="ChEBI" id="CHEBI:79333"/>
        <dbReference type="EC" id="3.1.1.96"/>
    </reaction>
</comment>
<keyword evidence="2 5" id="KW-0963">Cytoplasm</keyword>
<comment type="domain">
    <text evidence="5">A Gly-cisPro motif from one monomer fits into the active site of the other monomer to allow specific chiral rejection of L-amino acids.</text>
</comment>
<dbReference type="EMBL" id="BEXA01000002">
    <property type="protein sequence ID" value="GAY73096.1"/>
    <property type="molecule type" value="Genomic_DNA"/>
</dbReference>
<dbReference type="Gene3D" id="3.50.80.10">
    <property type="entry name" value="D-tyrosyl-tRNA(Tyr) deacylase"/>
    <property type="match status" value="1"/>
</dbReference>
<name>A0A401FLB4_9LACO</name>
<dbReference type="RefSeq" id="WP_125008215.1">
    <property type="nucleotide sequence ID" value="NZ_BEXA01000002.1"/>
</dbReference>
<comment type="subcellular location">
    <subcellularLocation>
        <location evidence="5">Cytoplasm</location>
    </subcellularLocation>
</comment>
<dbReference type="OrthoDB" id="9801395at2"/>
<dbReference type="SUPFAM" id="SSF69500">
    <property type="entry name" value="DTD-like"/>
    <property type="match status" value="1"/>
</dbReference>
<dbReference type="GO" id="GO:0005737">
    <property type="term" value="C:cytoplasm"/>
    <property type="evidence" value="ECO:0007669"/>
    <property type="project" value="UniProtKB-SubCell"/>
</dbReference>
<feature type="short sequence motif" description="Gly-cisPro motif, important for rejection of L-amino acids" evidence="5">
    <location>
        <begin position="137"/>
        <end position="138"/>
    </location>
</feature>
<dbReference type="EC" id="3.1.1.96" evidence="5"/>
<accession>A0A401FLB4</accession>
<evidence type="ECO:0000256" key="1">
    <source>
        <dbReference type="ARBA" id="ARBA00009673"/>
    </source>
</evidence>
<evidence type="ECO:0000256" key="2">
    <source>
        <dbReference type="ARBA" id="ARBA00022490"/>
    </source>
</evidence>
<protein>
    <recommendedName>
        <fullName evidence="5">D-aminoacyl-tRNA deacylase</fullName>
        <shortName evidence="5">DTD</shortName>
        <ecNumber evidence="5">3.1.1.96</ecNumber>
    </recommendedName>
    <alternativeName>
        <fullName evidence="5">Gly-tRNA(Ala) deacylase</fullName>
        <ecNumber evidence="5">3.1.1.-</ecNumber>
    </alternativeName>
</protein>
<comment type="subunit">
    <text evidence="5">Homodimer.</text>
</comment>
<dbReference type="STRING" id="1138822.PL11_009465"/>
<evidence type="ECO:0000313" key="6">
    <source>
        <dbReference type="EMBL" id="GAY73096.1"/>
    </source>
</evidence>
<evidence type="ECO:0000256" key="5">
    <source>
        <dbReference type="HAMAP-Rule" id="MF_00518"/>
    </source>
</evidence>
<keyword evidence="5 6" id="KW-0378">Hydrolase</keyword>
<evidence type="ECO:0000256" key="3">
    <source>
        <dbReference type="ARBA" id="ARBA00022555"/>
    </source>
</evidence>
<keyword evidence="4 5" id="KW-0694">RNA-binding</keyword>
<evidence type="ECO:0000256" key="4">
    <source>
        <dbReference type="ARBA" id="ARBA00022884"/>
    </source>
</evidence>
<organism evidence="6 7">
    <name type="scientific">Lentilactobacillus kosonis</name>
    <dbReference type="NCBI Taxonomy" id="2810561"/>
    <lineage>
        <taxon>Bacteria</taxon>
        <taxon>Bacillati</taxon>
        <taxon>Bacillota</taxon>
        <taxon>Bacilli</taxon>
        <taxon>Lactobacillales</taxon>
        <taxon>Lactobacillaceae</taxon>
        <taxon>Lentilactobacillus</taxon>
    </lineage>
</organism>
<dbReference type="PANTHER" id="PTHR10472:SF5">
    <property type="entry name" value="D-AMINOACYL-TRNA DEACYLASE 1"/>
    <property type="match status" value="1"/>
</dbReference>
<sequence>MRIVLQRVKHATVRIDEQIYNQIANGFVLLVGVNDNDGDTEIDYLVHKISKLRIFEDDNQKLNLDIKQVGGAVLSISQFTLFADTKKGNRPSFTSAGEPEHAKQVYEQFNEQLASTGLTVKPGIFGADMLVSIENDGPVTILFDTENK</sequence>
<gene>
    <name evidence="5" type="primary">dtd</name>
    <name evidence="6" type="ORF">NBRC111893_1242</name>
</gene>
<dbReference type="Pfam" id="PF02580">
    <property type="entry name" value="Tyr_Deacylase"/>
    <property type="match status" value="1"/>
</dbReference>
<comment type="caution">
    <text evidence="6">The sequence shown here is derived from an EMBL/GenBank/DDBJ whole genome shotgun (WGS) entry which is preliminary data.</text>
</comment>
<evidence type="ECO:0000313" key="7">
    <source>
        <dbReference type="Proteomes" id="UP000286974"/>
    </source>
</evidence>
<dbReference type="InterPro" id="IPR023509">
    <property type="entry name" value="DTD-like_sf"/>
</dbReference>
<dbReference type="PANTHER" id="PTHR10472">
    <property type="entry name" value="D-TYROSYL-TRNA TYR DEACYLASE"/>
    <property type="match status" value="1"/>
</dbReference>
<dbReference type="GO" id="GO:0043908">
    <property type="term" value="F:Ser(Gly)-tRNA(Ala) hydrolase activity"/>
    <property type="evidence" value="ECO:0007669"/>
    <property type="project" value="UniProtKB-UniRule"/>
</dbReference>
<dbReference type="GO" id="GO:0106026">
    <property type="term" value="F:Gly-tRNA(Ala) deacylase activity"/>
    <property type="evidence" value="ECO:0007669"/>
    <property type="project" value="UniProtKB-UniRule"/>
</dbReference>
<dbReference type="AlphaFoldDB" id="A0A401FLB4"/>
<comment type="catalytic activity">
    <reaction evidence="5">
        <text>glycyl-tRNA(Ala) + H2O = tRNA(Ala) + glycine + H(+)</text>
        <dbReference type="Rhea" id="RHEA:53744"/>
        <dbReference type="Rhea" id="RHEA-COMP:9657"/>
        <dbReference type="Rhea" id="RHEA-COMP:13640"/>
        <dbReference type="ChEBI" id="CHEBI:15377"/>
        <dbReference type="ChEBI" id="CHEBI:15378"/>
        <dbReference type="ChEBI" id="CHEBI:57305"/>
        <dbReference type="ChEBI" id="CHEBI:78442"/>
        <dbReference type="ChEBI" id="CHEBI:78522"/>
    </reaction>
</comment>
<dbReference type="HAMAP" id="MF_00518">
    <property type="entry name" value="Deacylase_Dtd"/>
    <property type="match status" value="1"/>
</dbReference>
<dbReference type="EC" id="3.1.1.-" evidence="5"/>
<dbReference type="NCBIfam" id="TIGR00256">
    <property type="entry name" value="D-aminoacyl-tRNA deacylase"/>
    <property type="match status" value="1"/>
</dbReference>
<comment type="function">
    <text evidence="5">An aminoacyl-tRNA editing enzyme that deacylates mischarged D-aminoacyl-tRNAs. Also deacylates mischarged glycyl-tRNA(Ala), protecting cells against glycine mischarging by AlaRS. Acts via tRNA-based rather than protein-based catalysis; rejects L-amino acids rather than detecting D-amino acids in the active site. By recycling D-aminoacyl-tRNA to D-amino acids and free tRNA molecules, this enzyme counteracts the toxicity associated with the formation of D-aminoacyl-tRNA entities in vivo and helps enforce protein L-homochirality.</text>
</comment>
<dbReference type="GO" id="GO:0051500">
    <property type="term" value="F:D-tyrosyl-tRNA(Tyr) deacylase activity"/>
    <property type="evidence" value="ECO:0007669"/>
    <property type="project" value="TreeGrafter"/>
</dbReference>